<evidence type="ECO:0000313" key="3">
    <source>
        <dbReference type="EMBL" id="CAH2715982.1"/>
    </source>
</evidence>
<dbReference type="InterPro" id="IPR011583">
    <property type="entry name" value="Chitinase_II/V-like_cat"/>
</dbReference>
<dbReference type="InterPro" id="IPR012854">
    <property type="entry name" value="Cu_amine_oxidase-like_N"/>
</dbReference>
<reference evidence="3" key="1">
    <citation type="submission" date="2022-04" db="EMBL/GenBank/DDBJ databases">
        <authorList>
            <person name="Criscuolo A."/>
        </authorList>
    </citation>
    <scope>NUCLEOTIDE SEQUENCE</scope>
    <source>
        <strain evidence="3">CIP111895</strain>
    </source>
</reference>
<accession>A0ABN8KTT5</accession>
<dbReference type="SMART" id="SM00636">
    <property type="entry name" value="Glyco_18"/>
    <property type="match status" value="1"/>
</dbReference>
<feature type="domain" description="GH18" evidence="2">
    <location>
        <begin position="251"/>
        <end position="579"/>
    </location>
</feature>
<comment type="caution">
    <text evidence="3">The sequence shown here is derived from an EMBL/GenBank/DDBJ whole genome shotgun (WGS) entry which is preliminary data.</text>
</comment>
<name>A0ABN8KTT5_9BACI</name>
<dbReference type="Gene3D" id="2.30.30.40">
    <property type="entry name" value="SH3 Domains"/>
    <property type="match status" value="1"/>
</dbReference>
<dbReference type="InterPro" id="IPR001223">
    <property type="entry name" value="Glyco_hydro18_cat"/>
</dbReference>
<feature type="transmembrane region" description="Helical" evidence="1">
    <location>
        <begin position="12"/>
        <end position="37"/>
    </location>
</feature>
<evidence type="ECO:0000313" key="4">
    <source>
        <dbReference type="Proteomes" id="UP000838308"/>
    </source>
</evidence>
<sequence length="579" mass="65447">MARVTYHKNKKLSTGWIVGGLIIAILLVLSSIFLLLYPFASTDKKSYFQGENPILFDGVQQGNAIIEKNTMFVPFTFMKEHIDKNIIYDEKSKSVIITTQDKVVQMPTDSLTYYVNQKTVNLQLSPIISMNGEIFIALDPILSFYSIQYKKLPESKAIWIQKDGEKYEKGRLTNKDINKEKLRLRTKPTLQSSYVSEMTKNEIVNIEGDNKDYYLVRKANGISGYIKKDFVNKGAPITIKVMHESNTFQIPKLNGPIQLTWEAVYTKNPDSSKIPKMYGVNVVSPTWFSLAGSDGAIKNLASLDYSKWAQAKGYQVWGVFSNSFDPKLTHEALKDFETRQTIIRQLLHFSQMYQLQGINFDIENVNQEDGPFVTQFIREAMPYLHDAGLAGSLDITFSAGENNNWSSFYERTKLAKIADYLIVMAYDEHTGASSGSGSVASLPWVERNLQNLLTEVPNEKLVLGVPLYARLWKEQINPDGSLEVTAKALAMDKVKAWLTEKGLQPTFDEESGQNYAEYYDEVEKATFKIWIEDELSLQKRAALAVKYQLAGVGTWSRAFGDPTAWTALDLNAAKAVSQK</sequence>
<dbReference type="InterPro" id="IPR029070">
    <property type="entry name" value="Chitinase_insertion_sf"/>
</dbReference>
<dbReference type="SUPFAM" id="SSF51445">
    <property type="entry name" value="(Trans)glycosidases"/>
    <property type="match status" value="1"/>
</dbReference>
<dbReference type="Pfam" id="PF00704">
    <property type="entry name" value="Glyco_hydro_18"/>
    <property type="match status" value="1"/>
</dbReference>
<evidence type="ECO:0000259" key="2">
    <source>
        <dbReference type="PROSITE" id="PS51910"/>
    </source>
</evidence>
<keyword evidence="1" id="KW-1133">Transmembrane helix</keyword>
<dbReference type="PROSITE" id="PS51910">
    <property type="entry name" value="GH18_2"/>
    <property type="match status" value="1"/>
</dbReference>
<dbReference type="Pfam" id="PF08239">
    <property type="entry name" value="SH3_3"/>
    <property type="match status" value="1"/>
</dbReference>
<proteinExistence type="predicted"/>
<dbReference type="Proteomes" id="UP000838308">
    <property type="component" value="Unassembled WGS sequence"/>
</dbReference>
<keyword evidence="4" id="KW-1185">Reference proteome</keyword>
<dbReference type="Gene3D" id="3.30.457.10">
    <property type="entry name" value="Copper amine oxidase-like, N-terminal domain"/>
    <property type="match status" value="1"/>
</dbReference>
<dbReference type="InterPro" id="IPR036582">
    <property type="entry name" value="Mao_N_sf"/>
</dbReference>
<dbReference type="RefSeq" id="WP_248736244.1">
    <property type="nucleotide sequence ID" value="NZ_CALBWS010000022.1"/>
</dbReference>
<keyword evidence="1" id="KW-0472">Membrane</keyword>
<evidence type="ECO:0000256" key="1">
    <source>
        <dbReference type="SAM" id="Phobius"/>
    </source>
</evidence>
<dbReference type="Gene3D" id="3.20.20.80">
    <property type="entry name" value="Glycosidases"/>
    <property type="match status" value="1"/>
</dbReference>
<protein>
    <recommendedName>
        <fullName evidence="2">GH18 domain-containing protein</fullName>
    </recommendedName>
</protein>
<dbReference type="InterPro" id="IPR017853">
    <property type="entry name" value="GH"/>
</dbReference>
<organism evidence="3 4">
    <name type="scientific">Neobacillus rhizosphaerae</name>
    <dbReference type="NCBI Taxonomy" id="2880965"/>
    <lineage>
        <taxon>Bacteria</taxon>
        <taxon>Bacillati</taxon>
        <taxon>Bacillota</taxon>
        <taxon>Bacilli</taxon>
        <taxon>Bacillales</taxon>
        <taxon>Bacillaceae</taxon>
        <taxon>Neobacillus</taxon>
    </lineage>
</organism>
<dbReference type="SUPFAM" id="SSF55383">
    <property type="entry name" value="Copper amine oxidase, domain N"/>
    <property type="match status" value="1"/>
</dbReference>
<gene>
    <name evidence="3" type="ORF">BACCIP111895_03166</name>
</gene>
<dbReference type="InterPro" id="IPR003646">
    <property type="entry name" value="SH3-like_bac-type"/>
</dbReference>
<keyword evidence="1" id="KW-0812">Transmembrane</keyword>
<dbReference type="Gene3D" id="3.10.50.10">
    <property type="match status" value="1"/>
</dbReference>
<dbReference type="EMBL" id="CALBWS010000022">
    <property type="protein sequence ID" value="CAH2715982.1"/>
    <property type="molecule type" value="Genomic_DNA"/>
</dbReference>
<dbReference type="PANTHER" id="PTHR46066">
    <property type="entry name" value="CHITINASE DOMAIN-CONTAINING PROTEIN 1 FAMILY MEMBER"/>
    <property type="match status" value="1"/>
</dbReference>
<dbReference type="PANTHER" id="PTHR46066:SF2">
    <property type="entry name" value="CHITINASE DOMAIN-CONTAINING PROTEIN 1"/>
    <property type="match status" value="1"/>
</dbReference>
<dbReference type="Pfam" id="PF07833">
    <property type="entry name" value="Cu_amine_oxidN1"/>
    <property type="match status" value="1"/>
</dbReference>
<dbReference type="SMART" id="SM00287">
    <property type="entry name" value="SH3b"/>
    <property type="match status" value="1"/>
</dbReference>